<dbReference type="HOGENOM" id="CLU_062610_0_0_9"/>
<dbReference type="InterPro" id="IPR003615">
    <property type="entry name" value="HNH_nuc"/>
</dbReference>
<dbReference type="Gene3D" id="1.10.30.50">
    <property type="match status" value="1"/>
</dbReference>
<feature type="domain" description="HNH nuclease" evidence="1">
    <location>
        <begin position="288"/>
        <end position="352"/>
    </location>
</feature>
<organism evidence="2 3">
    <name type="scientific">Clostridioides difficile (strain CD196)</name>
    <name type="common">Peptoclostridium difficile</name>
    <dbReference type="NCBI Taxonomy" id="645462"/>
    <lineage>
        <taxon>Bacteria</taxon>
        <taxon>Bacillati</taxon>
        <taxon>Bacillota</taxon>
        <taxon>Clostridia</taxon>
        <taxon>Peptostreptococcales</taxon>
        <taxon>Peptostreptococcaceae</taxon>
        <taxon>Clostridioides</taxon>
    </lineage>
</organism>
<dbReference type="InterPro" id="IPR002711">
    <property type="entry name" value="HNH"/>
</dbReference>
<name>A0A0H3NFH4_CLODC</name>
<dbReference type="SMART" id="SM00507">
    <property type="entry name" value="HNHc"/>
    <property type="match status" value="1"/>
</dbReference>
<dbReference type="AlphaFoldDB" id="A0A0H3NFH4"/>
<dbReference type="KEGG" id="cdc:CD196_2952"/>
<dbReference type="GO" id="GO:0004519">
    <property type="term" value="F:endonuclease activity"/>
    <property type="evidence" value="ECO:0007669"/>
    <property type="project" value="InterPro"/>
</dbReference>
<dbReference type="Pfam" id="PF01844">
    <property type="entry name" value="HNH"/>
    <property type="match status" value="1"/>
</dbReference>
<dbReference type="RefSeq" id="WP_009893844.1">
    <property type="nucleotide sequence ID" value="NC_013315.1"/>
</dbReference>
<evidence type="ECO:0000313" key="2">
    <source>
        <dbReference type="EMBL" id="CBA65931.1"/>
    </source>
</evidence>
<accession>A0A0H3NFH4</accession>
<proteinExistence type="predicted"/>
<dbReference type="Proteomes" id="UP000002068">
    <property type="component" value="Chromosome"/>
</dbReference>
<dbReference type="EMBL" id="FN538970">
    <property type="protein sequence ID" value="CBA65931.1"/>
    <property type="molecule type" value="Genomic_DNA"/>
</dbReference>
<reference evidence="2 3" key="1">
    <citation type="journal article" date="2009" name="Genome Biol.">
        <title>Comparative genome and phenotypic analysis of Clostridium difficile 027 strains provides insight into the evolution of a hypervirulent bacterium.</title>
        <authorList>
            <person name="Stabler R.A."/>
            <person name="He M."/>
            <person name="Dawson L."/>
            <person name="Martin M."/>
            <person name="Valiente E."/>
            <person name="Corton C."/>
            <person name="Lawley T.D."/>
            <person name="Sebaihia M."/>
            <person name="Quail M.A."/>
            <person name="Rose G."/>
            <person name="Gerding D.N."/>
            <person name="Gibert M."/>
            <person name="Popoff M.R."/>
            <person name="Parkhill J."/>
            <person name="Dougan G."/>
            <person name="Wren B.W."/>
        </authorList>
    </citation>
    <scope>NUCLEOTIDE SEQUENCE [LARGE SCALE GENOMIC DNA]</scope>
    <source>
        <strain evidence="2 3">CD196</strain>
    </source>
</reference>
<dbReference type="CDD" id="cd00085">
    <property type="entry name" value="HNHc"/>
    <property type="match status" value="1"/>
</dbReference>
<protein>
    <recommendedName>
        <fullName evidence="1">HNH nuclease domain-containing protein</fullName>
    </recommendedName>
</protein>
<gene>
    <name evidence="2" type="ordered locus">CD196_2952</name>
</gene>
<dbReference type="GO" id="GO:0008270">
    <property type="term" value="F:zinc ion binding"/>
    <property type="evidence" value="ECO:0007669"/>
    <property type="project" value="InterPro"/>
</dbReference>
<evidence type="ECO:0000259" key="1">
    <source>
        <dbReference type="SMART" id="SM00507"/>
    </source>
</evidence>
<evidence type="ECO:0000313" key="3">
    <source>
        <dbReference type="Proteomes" id="UP000002068"/>
    </source>
</evidence>
<sequence length="375" mass="44198">MIIPKLEPNDRKREFNKYSSEQINKVVYNYLFKNNMSNRKIDDEILDLSSKQSKGYQSMGIVHHLGINKNHKGIFTGYTIDKAIEVLKEDEIHFKQIINILLEIRNINEYPIIVDSWELLDEKIALKTIDKSTLKHNGTGVPIEIRYFFEINNLGKNEKKNVNFKYNDNYYSAVIEMDKLENPRSRIIWKSKFRDLLRSIFSEYYEKFLENKIEGKTNLPKIRFIKLDSNNFNIEFIFTAEIEDDVLEEISQDNPLNINTINIELETEIRKEGKVKYVYGKQYERNPRNRIEAIKYHGTKCIVCGFDFEKTYGDRGKGYIEIHHIKPLSSVGEESNINPKTDLVPICSNCHRMIHRKKDNVLSIDDLKQIIKDSK</sequence>
<dbReference type="GO" id="GO:0003676">
    <property type="term" value="F:nucleic acid binding"/>
    <property type="evidence" value="ECO:0007669"/>
    <property type="project" value="InterPro"/>
</dbReference>